<proteinExistence type="predicted"/>
<reference evidence="1 3" key="1">
    <citation type="journal article" date="2014" name="BMC Genomics">
        <title>Genome sequence of Anopheles sinensis provides insight into genetics basis of mosquito competence for malaria parasites.</title>
        <authorList>
            <person name="Zhou D."/>
            <person name="Zhang D."/>
            <person name="Ding G."/>
            <person name="Shi L."/>
            <person name="Hou Q."/>
            <person name="Ye Y."/>
            <person name="Xu Y."/>
            <person name="Zhou H."/>
            <person name="Xiong C."/>
            <person name="Li S."/>
            <person name="Yu J."/>
            <person name="Hong S."/>
            <person name="Yu X."/>
            <person name="Zou P."/>
            <person name="Chen C."/>
            <person name="Chang X."/>
            <person name="Wang W."/>
            <person name="Lv Y."/>
            <person name="Sun Y."/>
            <person name="Ma L."/>
            <person name="Shen B."/>
            <person name="Zhu C."/>
        </authorList>
    </citation>
    <scope>NUCLEOTIDE SEQUENCE [LARGE SCALE GENOMIC DNA]</scope>
</reference>
<dbReference type="EMBL" id="ATLV01022538">
    <property type="status" value="NOT_ANNOTATED_CDS"/>
    <property type="molecule type" value="Genomic_DNA"/>
</dbReference>
<dbReference type="Proteomes" id="UP000030765">
    <property type="component" value="Unassembled WGS sequence"/>
</dbReference>
<accession>A0A084WC10</accession>
<evidence type="ECO:0000313" key="2">
    <source>
        <dbReference type="EnsemblMetazoa" id="ASIC015823-PA"/>
    </source>
</evidence>
<dbReference type="VEuPathDB" id="VectorBase:ASIC015823"/>
<organism evidence="1">
    <name type="scientific">Anopheles sinensis</name>
    <name type="common">Mosquito</name>
    <dbReference type="NCBI Taxonomy" id="74873"/>
    <lineage>
        <taxon>Eukaryota</taxon>
        <taxon>Metazoa</taxon>
        <taxon>Ecdysozoa</taxon>
        <taxon>Arthropoda</taxon>
        <taxon>Hexapoda</taxon>
        <taxon>Insecta</taxon>
        <taxon>Pterygota</taxon>
        <taxon>Neoptera</taxon>
        <taxon>Endopterygota</taxon>
        <taxon>Diptera</taxon>
        <taxon>Nematocera</taxon>
        <taxon>Culicoidea</taxon>
        <taxon>Culicidae</taxon>
        <taxon>Anophelinae</taxon>
        <taxon>Anopheles</taxon>
    </lineage>
</organism>
<evidence type="ECO:0000313" key="1">
    <source>
        <dbReference type="EMBL" id="KFB47754.1"/>
    </source>
</evidence>
<gene>
    <name evidence="1" type="ORF">ZHAS_00015823</name>
</gene>
<evidence type="ECO:0000313" key="3">
    <source>
        <dbReference type="Proteomes" id="UP000030765"/>
    </source>
</evidence>
<protein>
    <submittedName>
        <fullName evidence="1 2">Uncharacterized protein</fullName>
    </submittedName>
</protein>
<sequence length="151" mass="16792">MFFPSHAIAEPAITEALKRLIIGLRLASIGGRRETRGWGEGRLTGRRLRYRCGTVFPAPPASHHHPASSVPFYVMILTQHSDEPASALASDYHTVFRAGEGQCRTGFKEVPTAWDDKSTGTTTRERKVFFLRTGRLLGKGVARWNYFTTGS</sequence>
<dbReference type="EnsemblMetazoa" id="ASIC015823-RA">
    <property type="protein sequence ID" value="ASIC015823-PA"/>
    <property type="gene ID" value="ASIC015823"/>
</dbReference>
<dbReference type="AlphaFoldDB" id="A0A084WC10"/>
<dbReference type="EMBL" id="KE525333">
    <property type="protein sequence ID" value="KFB47754.1"/>
    <property type="molecule type" value="Genomic_DNA"/>
</dbReference>
<name>A0A084WC10_ANOSI</name>
<keyword evidence="3" id="KW-1185">Reference proteome</keyword>
<reference evidence="2" key="2">
    <citation type="submission" date="2020-05" db="UniProtKB">
        <authorList>
            <consortium name="EnsemblMetazoa"/>
        </authorList>
    </citation>
    <scope>IDENTIFICATION</scope>
</reference>